<accession>A0A7I7U226</accession>
<evidence type="ECO:0000313" key="1">
    <source>
        <dbReference type="EMBL" id="BBY75354.1"/>
    </source>
</evidence>
<dbReference type="Proteomes" id="UP000466554">
    <property type="component" value="Chromosome"/>
</dbReference>
<organism evidence="1 2">
    <name type="scientific">Mycolicibacterium parafortuitum</name>
    <name type="common">Mycobacterium parafortuitum</name>
    <dbReference type="NCBI Taxonomy" id="39692"/>
    <lineage>
        <taxon>Bacteria</taxon>
        <taxon>Bacillati</taxon>
        <taxon>Actinomycetota</taxon>
        <taxon>Actinomycetes</taxon>
        <taxon>Mycobacteriales</taxon>
        <taxon>Mycobacteriaceae</taxon>
        <taxon>Mycolicibacterium</taxon>
    </lineage>
</organism>
<dbReference type="Gene3D" id="3.20.20.30">
    <property type="entry name" value="Luciferase-like domain"/>
    <property type="match status" value="1"/>
</dbReference>
<dbReference type="RefSeq" id="WP_232079686.1">
    <property type="nucleotide sequence ID" value="NZ_AP022598.1"/>
</dbReference>
<evidence type="ECO:0000313" key="2">
    <source>
        <dbReference type="Proteomes" id="UP000466554"/>
    </source>
</evidence>
<sequence>MRIGTVLDFGRPMAAAAVPDELVHATSLIGDAESVRQRLTVLCDAGVTLVNVTPMATAAADRLDAVRADVALSKEIS</sequence>
<dbReference type="InterPro" id="IPR036661">
    <property type="entry name" value="Luciferase-like_sf"/>
</dbReference>
<gene>
    <name evidence="1" type="ORF">MPRF_22530</name>
</gene>
<protein>
    <submittedName>
        <fullName evidence="1">Uncharacterized protein</fullName>
    </submittedName>
</protein>
<dbReference type="AlphaFoldDB" id="A0A7I7U226"/>
<name>A0A7I7U226_MYCPF</name>
<proteinExistence type="predicted"/>
<dbReference type="GO" id="GO:0016705">
    <property type="term" value="F:oxidoreductase activity, acting on paired donors, with incorporation or reduction of molecular oxygen"/>
    <property type="evidence" value="ECO:0007669"/>
    <property type="project" value="InterPro"/>
</dbReference>
<dbReference type="EMBL" id="AP022598">
    <property type="protein sequence ID" value="BBY75354.1"/>
    <property type="molecule type" value="Genomic_DNA"/>
</dbReference>
<dbReference type="SUPFAM" id="SSF51679">
    <property type="entry name" value="Bacterial luciferase-like"/>
    <property type="match status" value="1"/>
</dbReference>
<reference evidence="1 2" key="1">
    <citation type="journal article" date="2019" name="Emerg. Microbes Infect.">
        <title>Comprehensive subspecies identification of 175 nontuberculous mycobacteria species based on 7547 genomic profiles.</title>
        <authorList>
            <person name="Matsumoto Y."/>
            <person name="Kinjo T."/>
            <person name="Motooka D."/>
            <person name="Nabeya D."/>
            <person name="Jung N."/>
            <person name="Uechi K."/>
            <person name="Horii T."/>
            <person name="Iida T."/>
            <person name="Fujita J."/>
            <person name="Nakamura S."/>
        </authorList>
    </citation>
    <scope>NUCLEOTIDE SEQUENCE [LARGE SCALE GENOMIC DNA]</scope>
    <source>
        <strain evidence="1 2">JCM 6367</strain>
    </source>
</reference>